<protein>
    <recommendedName>
        <fullName evidence="10">Phytanoyl-CoA dioxygenase</fullName>
    </recommendedName>
</protein>
<gene>
    <name evidence="8" type="ORF">DAPK24_055000</name>
</gene>
<evidence type="ECO:0000256" key="5">
    <source>
        <dbReference type="ARBA" id="ARBA00022964"/>
    </source>
</evidence>
<sequence>MIERIDVTEPIDNFITALEKDGLVIVKNFASYGDLDNSLEEVQPYLDNDKPWEGKLFPPETKRCFRLLARSKIVREKFFSHPIYQEVSEYFLNRTTTNYYDNKPTVYTTYPLLSMAMTMAIGPNAKAQRIHRDDKNHHATHVKSNEYVMGNDVLVGLMVPTCKTTVENAATQVIPGSHLWGDERPPYRDELISAEIEKGDAVILLGSLYHCGANNYSNTIRPMHILFQCPGVYRQEEVPWLTYTVDQVKTYSKLVQQRLGYVSSAPNLGWVDLKSPDFLLKDEKDTDIGHKDLDEA</sequence>
<name>A0AAV5RCI1_PICKL</name>
<dbReference type="PANTHER" id="PTHR20883:SF45">
    <property type="entry name" value="PHYTANOYL-COA DIOXYGENASE FAMILY PROTEIN"/>
    <property type="match status" value="1"/>
</dbReference>
<keyword evidence="6" id="KW-0560">Oxidoreductase</keyword>
<dbReference type="EMBL" id="BTGB01000009">
    <property type="protein sequence ID" value="GMM48902.1"/>
    <property type="molecule type" value="Genomic_DNA"/>
</dbReference>
<dbReference type="InterPro" id="IPR008775">
    <property type="entry name" value="Phytyl_CoA_dOase-like"/>
</dbReference>
<evidence type="ECO:0000313" key="9">
    <source>
        <dbReference type="Proteomes" id="UP001378960"/>
    </source>
</evidence>
<evidence type="ECO:0000256" key="2">
    <source>
        <dbReference type="ARBA" id="ARBA00005830"/>
    </source>
</evidence>
<dbReference type="Gene3D" id="2.60.120.620">
    <property type="entry name" value="q2cbj1_9rhob like domain"/>
    <property type="match status" value="1"/>
</dbReference>
<reference evidence="8 9" key="1">
    <citation type="journal article" date="2023" name="Elife">
        <title>Identification of key yeast species and microbe-microbe interactions impacting larval growth of Drosophila in the wild.</title>
        <authorList>
            <person name="Mure A."/>
            <person name="Sugiura Y."/>
            <person name="Maeda R."/>
            <person name="Honda K."/>
            <person name="Sakurai N."/>
            <person name="Takahashi Y."/>
            <person name="Watada M."/>
            <person name="Katoh T."/>
            <person name="Gotoh A."/>
            <person name="Gotoh Y."/>
            <person name="Taniguchi I."/>
            <person name="Nakamura K."/>
            <person name="Hayashi T."/>
            <person name="Katayama T."/>
            <person name="Uemura T."/>
            <person name="Hattori Y."/>
        </authorList>
    </citation>
    <scope>NUCLEOTIDE SEQUENCE [LARGE SCALE GENOMIC DNA]</scope>
    <source>
        <strain evidence="8 9">PK-24</strain>
    </source>
</reference>
<evidence type="ECO:0000256" key="4">
    <source>
        <dbReference type="ARBA" id="ARBA00022723"/>
    </source>
</evidence>
<comment type="subunit">
    <text evidence="3">Homodimer.</text>
</comment>
<evidence type="ECO:0000256" key="1">
    <source>
        <dbReference type="ARBA" id="ARBA00001962"/>
    </source>
</evidence>
<evidence type="ECO:0008006" key="10">
    <source>
        <dbReference type="Google" id="ProtNLM"/>
    </source>
</evidence>
<keyword evidence="5" id="KW-0223">Dioxygenase</keyword>
<keyword evidence="9" id="KW-1185">Reference proteome</keyword>
<comment type="caution">
    <text evidence="8">The sequence shown here is derived from an EMBL/GenBank/DDBJ whole genome shotgun (WGS) entry which is preliminary data.</text>
</comment>
<proteinExistence type="inferred from homology"/>
<dbReference type="GO" id="GO:0051213">
    <property type="term" value="F:dioxygenase activity"/>
    <property type="evidence" value="ECO:0007669"/>
    <property type="project" value="UniProtKB-KW"/>
</dbReference>
<evidence type="ECO:0000256" key="3">
    <source>
        <dbReference type="ARBA" id="ARBA00011738"/>
    </source>
</evidence>
<evidence type="ECO:0000256" key="7">
    <source>
        <dbReference type="ARBA" id="ARBA00023004"/>
    </source>
</evidence>
<organism evidence="8 9">
    <name type="scientific">Pichia kluyveri</name>
    <name type="common">Yeast</name>
    <dbReference type="NCBI Taxonomy" id="36015"/>
    <lineage>
        <taxon>Eukaryota</taxon>
        <taxon>Fungi</taxon>
        <taxon>Dikarya</taxon>
        <taxon>Ascomycota</taxon>
        <taxon>Saccharomycotina</taxon>
        <taxon>Pichiomycetes</taxon>
        <taxon>Pichiales</taxon>
        <taxon>Pichiaceae</taxon>
        <taxon>Pichia</taxon>
    </lineage>
</organism>
<comment type="cofactor">
    <cofactor evidence="1">
        <name>Fe cation</name>
        <dbReference type="ChEBI" id="CHEBI:24875"/>
    </cofactor>
</comment>
<keyword evidence="4" id="KW-0479">Metal-binding</keyword>
<dbReference type="PANTHER" id="PTHR20883">
    <property type="entry name" value="PHYTANOYL-COA DIOXYGENASE DOMAIN CONTAINING 1"/>
    <property type="match status" value="1"/>
</dbReference>
<keyword evidence="7" id="KW-0408">Iron</keyword>
<dbReference type="AlphaFoldDB" id="A0AAV5RCI1"/>
<dbReference type="SUPFAM" id="SSF51197">
    <property type="entry name" value="Clavaminate synthase-like"/>
    <property type="match status" value="1"/>
</dbReference>
<evidence type="ECO:0000256" key="6">
    <source>
        <dbReference type="ARBA" id="ARBA00023002"/>
    </source>
</evidence>
<dbReference type="Pfam" id="PF05721">
    <property type="entry name" value="PhyH"/>
    <property type="match status" value="1"/>
</dbReference>
<comment type="similarity">
    <text evidence="2">Belongs to the PhyH family.</text>
</comment>
<accession>A0AAV5RCI1</accession>
<dbReference type="GO" id="GO:0046872">
    <property type="term" value="F:metal ion binding"/>
    <property type="evidence" value="ECO:0007669"/>
    <property type="project" value="UniProtKB-KW"/>
</dbReference>
<evidence type="ECO:0000313" key="8">
    <source>
        <dbReference type="EMBL" id="GMM48902.1"/>
    </source>
</evidence>
<dbReference type="Proteomes" id="UP001378960">
    <property type="component" value="Unassembled WGS sequence"/>
</dbReference>